<feature type="domain" description="Ig-like" evidence="1">
    <location>
        <begin position="155"/>
        <end position="233"/>
    </location>
</feature>
<dbReference type="SMART" id="SM00409">
    <property type="entry name" value="IG"/>
    <property type="match status" value="5"/>
</dbReference>
<comment type="caution">
    <text evidence="2">The sequence shown here is derived from an EMBL/GenBank/DDBJ whole genome shotgun (WGS) entry which is preliminary data.</text>
</comment>
<dbReference type="PANTHER" id="PTHR46013:SF4">
    <property type="entry name" value="B-CELL RECEPTOR CD22-RELATED"/>
    <property type="match status" value="1"/>
</dbReference>
<dbReference type="AlphaFoldDB" id="A0ABD0RU90"/>
<dbReference type="Gene3D" id="2.60.40.10">
    <property type="entry name" value="Immunoglobulins"/>
    <property type="match status" value="5"/>
</dbReference>
<feature type="domain" description="Ig-like" evidence="1">
    <location>
        <begin position="240"/>
        <end position="318"/>
    </location>
</feature>
<evidence type="ECO:0000313" key="3">
    <source>
        <dbReference type="Proteomes" id="UP001529510"/>
    </source>
</evidence>
<feature type="domain" description="Ig-like" evidence="1">
    <location>
        <begin position="72"/>
        <end position="150"/>
    </location>
</feature>
<feature type="non-terminal residue" evidence="2">
    <location>
        <position position="1"/>
    </location>
</feature>
<dbReference type="InterPro" id="IPR013783">
    <property type="entry name" value="Ig-like_fold"/>
</dbReference>
<protein>
    <recommendedName>
        <fullName evidence="1">Ig-like domain-containing protein</fullName>
    </recommendedName>
</protein>
<evidence type="ECO:0000313" key="2">
    <source>
        <dbReference type="EMBL" id="KAL0202044.1"/>
    </source>
</evidence>
<dbReference type="Proteomes" id="UP001529510">
    <property type="component" value="Unassembled WGS sequence"/>
</dbReference>
<name>A0ABD0RU90_CIRMR</name>
<organism evidence="2 3">
    <name type="scientific">Cirrhinus mrigala</name>
    <name type="common">Mrigala</name>
    <dbReference type="NCBI Taxonomy" id="683832"/>
    <lineage>
        <taxon>Eukaryota</taxon>
        <taxon>Metazoa</taxon>
        <taxon>Chordata</taxon>
        <taxon>Craniata</taxon>
        <taxon>Vertebrata</taxon>
        <taxon>Euteleostomi</taxon>
        <taxon>Actinopterygii</taxon>
        <taxon>Neopterygii</taxon>
        <taxon>Teleostei</taxon>
        <taxon>Ostariophysi</taxon>
        <taxon>Cypriniformes</taxon>
        <taxon>Cyprinidae</taxon>
        <taxon>Labeoninae</taxon>
        <taxon>Labeonini</taxon>
        <taxon>Cirrhinus</taxon>
    </lineage>
</organism>
<sequence length="407" mass="44048">IYISPSTEIVEEGSVTLICSSDSNPPAEISWFKGGMFVGSGRIYSISKISSDHSGEYKCRSKNEHGKKYSFPVTLNIIPSGEIVEGDSVTLNCSSDSNPPAEISWFKGVKFVGSGRIYSISKISSDHSGEYKCKSRNTHGEKYSDAVMLNVMYPPRNGVVSINGSAEIVEGDSVTLNCSSDSNPRAKISWFKGGMFVGSGRIYSISNISSDHSGEYKCKSRNKYGEKDSDAVTLNVMYPPRNISVSVSSSGEIVEGDSVTLSCISDSNPPAEISWFKGGTFVRSGRIYSISNISSDHSGEYKCKSRNKHGEKDSDAVTLNILYPPRSVSVSVNPSGEIVEGDSVTLNCSSDSNPPAEISWFKGGTFVRSGRIYNISNISSVHSGEYKCKSRNKHGEKDSDAVMLDVM</sequence>
<dbReference type="InterPro" id="IPR036179">
    <property type="entry name" value="Ig-like_dom_sf"/>
</dbReference>
<reference evidence="2 3" key="1">
    <citation type="submission" date="2024-05" db="EMBL/GenBank/DDBJ databases">
        <title>Genome sequencing and assembly of Indian major carp, Cirrhinus mrigala (Hamilton, 1822).</title>
        <authorList>
            <person name="Mohindra V."/>
            <person name="Chowdhury L.M."/>
            <person name="Lal K."/>
            <person name="Jena J.K."/>
        </authorList>
    </citation>
    <scope>NUCLEOTIDE SEQUENCE [LARGE SCALE GENOMIC DNA]</scope>
    <source>
        <strain evidence="2">CM1030</strain>
        <tissue evidence="2">Blood</tissue>
    </source>
</reference>
<accession>A0ABD0RU90</accession>
<proteinExistence type="predicted"/>
<dbReference type="SUPFAM" id="SSF48726">
    <property type="entry name" value="Immunoglobulin"/>
    <property type="match status" value="5"/>
</dbReference>
<dbReference type="SMART" id="SM00408">
    <property type="entry name" value="IGc2"/>
    <property type="match status" value="5"/>
</dbReference>
<evidence type="ECO:0000259" key="1">
    <source>
        <dbReference type="PROSITE" id="PS50835"/>
    </source>
</evidence>
<gene>
    <name evidence="2" type="ORF">M9458_000062</name>
</gene>
<keyword evidence="3" id="KW-1185">Reference proteome</keyword>
<feature type="domain" description="Ig-like" evidence="1">
    <location>
        <begin position="1"/>
        <end position="70"/>
    </location>
</feature>
<dbReference type="InterPro" id="IPR007110">
    <property type="entry name" value="Ig-like_dom"/>
</dbReference>
<dbReference type="InterPro" id="IPR003599">
    <property type="entry name" value="Ig_sub"/>
</dbReference>
<dbReference type="PROSITE" id="PS50835">
    <property type="entry name" value="IG_LIKE"/>
    <property type="match status" value="5"/>
</dbReference>
<feature type="non-terminal residue" evidence="2">
    <location>
        <position position="407"/>
    </location>
</feature>
<dbReference type="PANTHER" id="PTHR46013">
    <property type="entry name" value="VASCULAR CELL ADHESION MOLECULE 1"/>
    <property type="match status" value="1"/>
</dbReference>
<dbReference type="InterPro" id="IPR003598">
    <property type="entry name" value="Ig_sub2"/>
</dbReference>
<dbReference type="EMBL" id="JAMKFB020000001">
    <property type="protein sequence ID" value="KAL0202044.1"/>
    <property type="molecule type" value="Genomic_DNA"/>
</dbReference>
<dbReference type="Pfam" id="PF13895">
    <property type="entry name" value="Ig_2"/>
    <property type="match status" value="5"/>
</dbReference>
<feature type="domain" description="Ig-like" evidence="1">
    <location>
        <begin position="325"/>
        <end position="403"/>
    </location>
</feature>